<reference evidence="1" key="1">
    <citation type="journal article" date="2014" name="Int. J. Syst. Evol. Microbiol.">
        <title>Complete genome sequence of Corynebacterium casei LMG S-19264T (=DSM 44701T), isolated from a smear-ripened cheese.</title>
        <authorList>
            <consortium name="US DOE Joint Genome Institute (JGI-PGF)"/>
            <person name="Walter F."/>
            <person name="Albersmeier A."/>
            <person name="Kalinowski J."/>
            <person name="Ruckert C."/>
        </authorList>
    </citation>
    <scope>NUCLEOTIDE SEQUENCE</scope>
    <source>
        <strain evidence="1">KCTC 42590</strain>
    </source>
</reference>
<sequence>MAQERADASDELANELQTLAALSATSRVSAEAKEALTGYQSVLI</sequence>
<keyword evidence="2" id="KW-1185">Reference proteome</keyword>
<organism evidence="1 2">
    <name type="scientific">Kordiimonas sediminis</name>
    <dbReference type="NCBI Taxonomy" id="1735581"/>
    <lineage>
        <taxon>Bacteria</taxon>
        <taxon>Pseudomonadati</taxon>
        <taxon>Pseudomonadota</taxon>
        <taxon>Alphaproteobacteria</taxon>
        <taxon>Kordiimonadales</taxon>
        <taxon>Kordiimonadaceae</taxon>
        <taxon>Kordiimonas</taxon>
    </lineage>
</organism>
<dbReference type="Proteomes" id="UP000630923">
    <property type="component" value="Unassembled WGS sequence"/>
</dbReference>
<proteinExistence type="predicted"/>
<name>A0A919AJ45_9PROT</name>
<dbReference type="RefSeq" id="WP_268245722.1">
    <property type="nucleotide sequence ID" value="NZ_BNCI01000001.1"/>
</dbReference>
<accession>A0A919AJ45</accession>
<reference evidence="1" key="2">
    <citation type="submission" date="2020-09" db="EMBL/GenBank/DDBJ databases">
        <authorList>
            <person name="Sun Q."/>
            <person name="Kim S."/>
        </authorList>
    </citation>
    <scope>NUCLEOTIDE SEQUENCE</scope>
    <source>
        <strain evidence="1">KCTC 42590</strain>
    </source>
</reference>
<evidence type="ECO:0000313" key="1">
    <source>
        <dbReference type="EMBL" id="GHF11136.1"/>
    </source>
</evidence>
<gene>
    <name evidence="1" type="ORF">GCM10017044_01050</name>
</gene>
<protein>
    <submittedName>
        <fullName evidence="1">Uncharacterized protein</fullName>
    </submittedName>
</protein>
<evidence type="ECO:0000313" key="2">
    <source>
        <dbReference type="Proteomes" id="UP000630923"/>
    </source>
</evidence>
<dbReference type="EMBL" id="BNCI01000001">
    <property type="protein sequence ID" value="GHF11136.1"/>
    <property type="molecule type" value="Genomic_DNA"/>
</dbReference>
<comment type="caution">
    <text evidence="1">The sequence shown here is derived from an EMBL/GenBank/DDBJ whole genome shotgun (WGS) entry which is preliminary data.</text>
</comment>
<dbReference type="AlphaFoldDB" id="A0A919AJ45"/>